<name>A0A0F4LBT5_9LACO</name>
<dbReference type="SMART" id="SM00490">
    <property type="entry name" value="HELICc"/>
    <property type="match status" value="1"/>
</dbReference>
<dbReference type="SUPFAM" id="SSF52540">
    <property type="entry name" value="P-loop containing nucleoside triphosphate hydrolases"/>
    <property type="match status" value="1"/>
</dbReference>
<dbReference type="EMBL" id="JXBY01000016">
    <property type="protein sequence ID" value="KJY56317.1"/>
    <property type="molecule type" value="Genomic_DNA"/>
</dbReference>
<dbReference type="Gene3D" id="3.40.50.300">
    <property type="entry name" value="P-loop containing nucleotide triphosphate hydrolases"/>
    <property type="match status" value="2"/>
</dbReference>
<dbReference type="GO" id="GO:0043138">
    <property type="term" value="F:3'-5' DNA helicase activity"/>
    <property type="evidence" value="ECO:0007669"/>
    <property type="project" value="TreeGrafter"/>
</dbReference>
<dbReference type="STRING" id="1218493.JF76_06240"/>
<gene>
    <name evidence="6" type="primary">comF</name>
    <name evidence="6" type="ORF">JF76_06240</name>
</gene>
<dbReference type="GO" id="GO:0006270">
    <property type="term" value="P:DNA replication initiation"/>
    <property type="evidence" value="ECO:0007669"/>
    <property type="project" value="TreeGrafter"/>
</dbReference>
<keyword evidence="1" id="KW-0547">Nucleotide-binding</keyword>
<dbReference type="Pfam" id="PF00270">
    <property type="entry name" value="DEAD"/>
    <property type="match status" value="1"/>
</dbReference>
<dbReference type="InterPro" id="IPR001650">
    <property type="entry name" value="Helicase_C-like"/>
</dbReference>
<dbReference type="PROSITE" id="PS51192">
    <property type="entry name" value="HELICASE_ATP_BIND_1"/>
    <property type="match status" value="1"/>
</dbReference>
<dbReference type="InterPro" id="IPR027417">
    <property type="entry name" value="P-loop_NTPase"/>
</dbReference>
<evidence type="ECO:0000256" key="1">
    <source>
        <dbReference type="ARBA" id="ARBA00022741"/>
    </source>
</evidence>
<dbReference type="GO" id="GO:0003677">
    <property type="term" value="F:DNA binding"/>
    <property type="evidence" value="ECO:0007669"/>
    <property type="project" value="UniProtKB-KW"/>
</dbReference>
<dbReference type="PANTHER" id="PTHR30580:SF1">
    <property type="entry name" value="COMF OPERON PROTEIN 1"/>
    <property type="match status" value="1"/>
</dbReference>
<dbReference type="Pfam" id="PF00271">
    <property type="entry name" value="Helicase_C"/>
    <property type="match status" value="1"/>
</dbReference>
<comment type="caution">
    <text evidence="6">The sequence shown here is derived from an EMBL/GenBank/DDBJ whole genome shotgun (WGS) entry which is preliminary data.</text>
</comment>
<evidence type="ECO:0000256" key="3">
    <source>
        <dbReference type="ARBA" id="ARBA00023125"/>
    </source>
</evidence>
<evidence type="ECO:0000313" key="7">
    <source>
        <dbReference type="Proteomes" id="UP000033533"/>
    </source>
</evidence>
<organism evidence="6 7">
    <name type="scientific">Lactobacillus kullabergensis</name>
    <dbReference type="NCBI Taxonomy" id="1218493"/>
    <lineage>
        <taxon>Bacteria</taxon>
        <taxon>Bacillati</taxon>
        <taxon>Bacillota</taxon>
        <taxon>Bacilli</taxon>
        <taxon>Lactobacillales</taxon>
        <taxon>Lactobacillaceae</taxon>
        <taxon>Lactobacillus</taxon>
    </lineage>
</organism>
<reference evidence="6 7" key="1">
    <citation type="submission" date="2014-12" db="EMBL/GenBank/DDBJ databases">
        <title>Comparative genomics of the lactic acid bacteria isolated from the honey bee gut.</title>
        <authorList>
            <person name="Ellegaard K.M."/>
            <person name="Tamarit D."/>
            <person name="Javelind E."/>
            <person name="Olofsson T."/>
            <person name="Andersson S.G."/>
            <person name="Vasquez A."/>
        </authorList>
    </citation>
    <scope>NUCLEOTIDE SEQUENCE [LARGE SCALE GENOMIC DNA]</scope>
    <source>
        <strain evidence="6 7">Biut2</strain>
    </source>
</reference>
<dbReference type="InterPro" id="IPR011545">
    <property type="entry name" value="DEAD/DEAH_box_helicase_dom"/>
</dbReference>
<dbReference type="InterPro" id="IPR014001">
    <property type="entry name" value="Helicase_ATP-bd"/>
</dbReference>
<dbReference type="PANTHER" id="PTHR30580">
    <property type="entry name" value="PRIMOSOMAL PROTEIN N"/>
    <property type="match status" value="1"/>
</dbReference>
<dbReference type="AlphaFoldDB" id="A0A0F4LBT5"/>
<feature type="domain" description="Helicase C-terminal" evidence="5">
    <location>
        <begin position="287"/>
        <end position="427"/>
    </location>
</feature>
<dbReference type="GO" id="GO:0006310">
    <property type="term" value="P:DNA recombination"/>
    <property type="evidence" value="ECO:0007669"/>
    <property type="project" value="TreeGrafter"/>
</dbReference>
<dbReference type="GO" id="GO:0006302">
    <property type="term" value="P:double-strand break repair"/>
    <property type="evidence" value="ECO:0007669"/>
    <property type="project" value="TreeGrafter"/>
</dbReference>
<keyword evidence="3" id="KW-0238">DNA-binding</keyword>
<dbReference type="OrthoDB" id="2077914at2"/>
<evidence type="ECO:0000313" key="6">
    <source>
        <dbReference type="EMBL" id="KJY56317.1"/>
    </source>
</evidence>
<dbReference type="SMART" id="SM00487">
    <property type="entry name" value="DEXDc"/>
    <property type="match status" value="1"/>
</dbReference>
<feature type="domain" description="Helicase ATP-binding" evidence="4">
    <location>
        <begin position="104"/>
        <end position="256"/>
    </location>
</feature>
<dbReference type="Proteomes" id="UP000033533">
    <property type="component" value="Unassembled WGS sequence"/>
</dbReference>
<dbReference type="GO" id="GO:0005524">
    <property type="term" value="F:ATP binding"/>
    <property type="evidence" value="ECO:0007669"/>
    <property type="project" value="UniProtKB-KW"/>
</dbReference>
<proteinExistence type="predicted"/>
<dbReference type="PROSITE" id="PS51194">
    <property type="entry name" value="HELICASE_CTER"/>
    <property type="match status" value="1"/>
</dbReference>
<accession>A0A0F4LBT5</accession>
<evidence type="ECO:0000259" key="4">
    <source>
        <dbReference type="PROSITE" id="PS51192"/>
    </source>
</evidence>
<keyword evidence="2" id="KW-0067">ATP-binding</keyword>
<dbReference type="RefSeq" id="WP_045927790.1">
    <property type="nucleotide sequence ID" value="NZ_JBHSZS010000009.1"/>
</dbReference>
<protein>
    <submittedName>
        <fullName evidence="6">Competence protein F</fullName>
    </submittedName>
</protein>
<dbReference type="HOGENOM" id="CLU_024742_0_0_9"/>
<evidence type="ECO:0000256" key="2">
    <source>
        <dbReference type="ARBA" id="ARBA00022840"/>
    </source>
</evidence>
<dbReference type="PATRIC" id="fig|1218493.3.peg.668"/>
<evidence type="ECO:0000259" key="5">
    <source>
        <dbReference type="PROSITE" id="PS51194"/>
    </source>
</evidence>
<sequence>MESISNLAGRQWVSSQMDFSTKAGLTKIEAIKNGRCLRCNARAYAKLPSGKKYCRACIGLGRIVEGDYLIRNKQKINFSIKANGGLTWKGKLTSLQAEIARKLVENYINGQDSLVHAVTGAGKTEMLFPLIAHCLAEGKRCCISTPRIDVVNELYPRFQNAFSEIKIGKYHGREYQEPGLEQLTICTTHQLLKFFHAFDLLIIDEADSFPYVHNSELHFAAKNAINDKGQRVYLTATPTIDLLASVEKGKLQILKLKRRFHGNLLPVPKEKLFLRPFLHQNKINVNLLKEIIKVVEAGHPLLLFVPRVDQINLYIDALKKDPKLSKIEISGVHANDTDRIKKVEKFRAGKTRLLVTTTILERGVTFNHVWVIVVQADDKIYSASSLVQIAGRVGRDKTDSSGLVLFCYHKYTNSIRNAMKQIREMNK</sequence>